<reference evidence="1" key="1">
    <citation type="submission" date="2020-07" db="EMBL/GenBank/DDBJ databases">
        <title>Huge and variable diversity of episymbiotic CPR bacteria and DPANN archaea in groundwater ecosystems.</title>
        <authorList>
            <person name="He C.Y."/>
            <person name="Keren R."/>
            <person name="Whittaker M."/>
            <person name="Farag I.F."/>
            <person name="Doudna J."/>
            <person name="Cate J.H.D."/>
            <person name="Banfield J.F."/>
        </authorList>
    </citation>
    <scope>NUCLEOTIDE SEQUENCE</scope>
    <source>
        <strain evidence="1">NC_groundwater_1520_Pr4_B-0.1um_53_5</strain>
    </source>
</reference>
<sequence>MTIDINPLSWNYTPLITVDKIGTVWTSWYHDAGGGYISFNKGSGWNAPDSLGITFSDICSDSSGNILGVFFSDSRDLYGARYYDGGLLRTTIIDTNTQYFSLSKSSSENRWFCKTQNEFTDSSTD</sequence>
<evidence type="ECO:0000313" key="2">
    <source>
        <dbReference type="Proteomes" id="UP000736328"/>
    </source>
</evidence>
<protein>
    <submittedName>
        <fullName evidence="1">Uncharacterized protein</fullName>
    </submittedName>
</protein>
<accession>A0A933MLB9</accession>
<evidence type="ECO:0000313" key="1">
    <source>
        <dbReference type="EMBL" id="MBI4727326.1"/>
    </source>
</evidence>
<dbReference type="EMBL" id="JACQXR010000117">
    <property type="protein sequence ID" value="MBI4727326.1"/>
    <property type="molecule type" value="Genomic_DNA"/>
</dbReference>
<dbReference type="AlphaFoldDB" id="A0A933MLB9"/>
<comment type="caution">
    <text evidence="1">The sequence shown here is derived from an EMBL/GenBank/DDBJ whole genome shotgun (WGS) entry which is preliminary data.</text>
</comment>
<proteinExistence type="predicted"/>
<organism evidence="1 2">
    <name type="scientific">candidate division TA06 bacterium</name>
    <dbReference type="NCBI Taxonomy" id="2250710"/>
    <lineage>
        <taxon>Bacteria</taxon>
        <taxon>Bacteria division TA06</taxon>
    </lineage>
</organism>
<name>A0A933MLB9_UNCT6</name>
<gene>
    <name evidence="1" type="ORF">HY768_08930</name>
</gene>
<dbReference type="Proteomes" id="UP000736328">
    <property type="component" value="Unassembled WGS sequence"/>
</dbReference>